<proteinExistence type="predicted"/>
<feature type="transmembrane region" description="Helical" evidence="6">
    <location>
        <begin position="56"/>
        <end position="87"/>
    </location>
</feature>
<evidence type="ECO:0000259" key="7">
    <source>
        <dbReference type="Pfam" id="PF00482"/>
    </source>
</evidence>
<dbReference type="InterPro" id="IPR018076">
    <property type="entry name" value="T2SS_GspF_dom"/>
</dbReference>
<keyword evidence="4 6" id="KW-1133">Transmembrane helix</keyword>
<comment type="caution">
    <text evidence="8">The sequence shown here is derived from an EMBL/GenBank/DDBJ whole genome shotgun (WGS) entry which is preliminary data.</text>
</comment>
<dbReference type="PANTHER" id="PTHR35007:SF3">
    <property type="entry name" value="POSSIBLE CONSERVED ALANINE RICH MEMBRANE PROTEIN"/>
    <property type="match status" value="1"/>
</dbReference>
<evidence type="ECO:0000256" key="1">
    <source>
        <dbReference type="ARBA" id="ARBA00004651"/>
    </source>
</evidence>
<evidence type="ECO:0000256" key="3">
    <source>
        <dbReference type="ARBA" id="ARBA00022692"/>
    </source>
</evidence>
<evidence type="ECO:0000313" key="9">
    <source>
        <dbReference type="Proteomes" id="UP000316096"/>
    </source>
</evidence>
<organism evidence="8 9">
    <name type="scientific">Actinoallomurus bryophytorum</name>
    <dbReference type="NCBI Taxonomy" id="1490222"/>
    <lineage>
        <taxon>Bacteria</taxon>
        <taxon>Bacillati</taxon>
        <taxon>Actinomycetota</taxon>
        <taxon>Actinomycetes</taxon>
        <taxon>Streptosporangiales</taxon>
        <taxon>Thermomonosporaceae</taxon>
        <taxon>Actinoallomurus</taxon>
    </lineage>
</organism>
<accession>A0A543CJU8</accession>
<keyword evidence="9" id="KW-1185">Reference proteome</keyword>
<dbReference type="AlphaFoldDB" id="A0A543CJU8"/>
<name>A0A543CJU8_9ACTN</name>
<dbReference type="RefSeq" id="WP_246121594.1">
    <property type="nucleotide sequence ID" value="NZ_VFOZ01000001.1"/>
</dbReference>
<evidence type="ECO:0000256" key="5">
    <source>
        <dbReference type="ARBA" id="ARBA00023136"/>
    </source>
</evidence>
<evidence type="ECO:0000256" key="4">
    <source>
        <dbReference type="ARBA" id="ARBA00022989"/>
    </source>
</evidence>
<keyword evidence="2" id="KW-1003">Cell membrane</keyword>
<reference evidence="8 9" key="1">
    <citation type="submission" date="2019-06" db="EMBL/GenBank/DDBJ databases">
        <title>Sequencing the genomes of 1000 actinobacteria strains.</title>
        <authorList>
            <person name="Klenk H.-P."/>
        </authorList>
    </citation>
    <scope>NUCLEOTIDE SEQUENCE [LARGE SCALE GENOMIC DNA]</scope>
    <source>
        <strain evidence="8 9">DSM 102200</strain>
    </source>
</reference>
<keyword evidence="5 6" id="KW-0472">Membrane</keyword>
<keyword evidence="3 6" id="KW-0812">Transmembrane</keyword>
<dbReference type="Pfam" id="PF00482">
    <property type="entry name" value="T2SSF"/>
    <property type="match status" value="1"/>
</dbReference>
<dbReference type="EMBL" id="VFOZ01000001">
    <property type="protein sequence ID" value="TQL97376.1"/>
    <property type="molecule type" value="Genomic_DNA"/>
</dbReference>
<feature type="transmembrane region" description="Helical" evidence="6">
    <location>
        <begin position="215"/>
        <end position="244"/>
    </location>
</feature>
<gene>
    <name evidence="8" type="ORF">FB559_2956</name>
</gene>
<evidence type="ECO:0000256" key="2">
    <source>
        <dbReference type="ARBA" id="ARBA00022475"/>
    </source>
</evidence>
<evidence type="ECO:0000313" key="8">
    <source>
        <dbReference type="EMBL" id="TQL97376.1"/>
    </source>
</evidence>
<dbReference type="GO" id="GO:0005886">
    <property type="term" value="C:plasma membrane"/>
    <property type="evidence" value="ECO:0007669"/>
    <property type="project" value="UniProtKB-SubCell"/>
</dbReference>
<dbReference type="Proteomes" id="UP000316096">
    <property type="component" value="Unassembled WGS sequence"/>
</dbReference>
<protein>
    <submittedName>
        <fullName evidence="8">Type II secretion system (T2SS) protein F</fullName>
    </submittedName>
</protein>
<comment type="subcellular location">
    <subcellularLocation>
        <location evidence="1">Cell membrane</location>
        <topology evidence="1">Multi-pass membrane protein</topology>
    </subcellularLocation>
</comment>
<dbReference type="PANTHER" id="PTHR35007">
    <property type="entry name" value="INTEGRAL MEMBRANE PROTEIN-RELATED"/>
    <property type="match status" value="1"/>
</dbReference>
<sequence>MILPLMTVLCCGVAAYMAFPDDGPQARLSRLLPSRDASVAKPTGKRDARLRWATGALAGFVCALLVGGPVGWTAGALLTVGCVRILAKLEPRSVRLRRARILAELPMAIDLLAACLRGGGAWHESVEAVADAVGGPLGSELAPIAARIRLGADPVEEWLSLTNEPILAPLGRAGARAATGGAPVAATLARLARDQRRTARTAASARARTAGVRAVAPLGLCFLPAFVLLGIVPAIAGIAANVLLP</sequence>
<feature type="domain" description="Type II secretion system protein GspF" evidence="7">
    <location>
        <begin position="109"/>
        <end position="229"/>
    </location>
</feature>
<evidence type="ECO:0000256" key="6">
    <source>
        <dbReference type="SAM" id="Phobius"/>
    </source>
</evidence>